<dbReference type="GO" id="GO:0003723">
    <property type="term" value="F:RNA binding"/>
    <property type="evidence" value="ECO:0007669"/>
    <property type="project" value="UniProtKB-KW"/>
</dbReference>
<dbReference type="InterPro" id="IPR050951">
    <property type="entry name" value="Retrovirus_Pol_polyprotein"/>
</dbReference>
<dbReference type="PANTHER" id="PTHR37984:SF5">
    <property type="entry name" value="PROTEIN NYNRIN-LIKE"/>
    <property type="match status" value="1"/>
</dbReference>
<reference evidence="3" key="1">
    <citation type="submission" date="2021-03" db="EMBL/GenBank/DDBJ databases">
        <title>Draft genome sequence of rust myrtle Austropuccinia psidii MF-1, a brazilian biotype.</title>
        <authorList>
            <person name="Quecine M.C."/>
            <person name="Pachon D.M.R."/>
            <person name="Bonatelli M.L."/>
            <person name="Correr F.H."/>
            <person name="Franceschini L.M."/>
            <person name="Leite T.F."/>
            <person name="Margarido G.R.A."/>
            <person name="Almeida C.A."/>
            <person name="Ferrarezi J.A."/>
            <person name="Labate C.A."/>
        </authorList>
    </citation>
    <scope>NUCLEOTIDE SEQUENCE</scope>
    <source>
        <strain evidence="3">MF-1</strain>
    </source>
</reference>
<dbReference type="InterPro" id="IPR001584">
    <property type="entry name" value="Integrase_cat-core"/>
</dbReference>
<feature type="domain" description="Integrase catalytic" evidence="2">
    <location>
        <begin position="148"/>
        <end position="318"/>
    </location>
</feature>
<name>A0A9Q3IXQ9_9BASI</name>
<dbReference type="GO" id="GO:0005634">
    <property type="term" value="C:nucleus"/>
    <property type="evidence" value="ECO:0007669"/>
    <property type="project" value="UniProtKB-ARBA"/>
</dbReference>
<dbReference type="InterPro" id="IPR012337">
    <property type="entry name" value="RNaseH-like_sf"/>
</dbReference>
<evidence type="ECO:0000256" key="1">
    <source>
        <dbReference type="ARBA" id="ARBA00022884"/>
    </source>
</evidence>
<dbReference type="Gene3D" id="3.30.420.10">
    <property type="entry name" value="Ribonuclease H-like superfamily/Ribonuclease H"/>
    <property type="match status" value="1"/>
</dbReference>
<organism evidence="3 4">
    <name type="scientific">Austropuccinia psidii MF-1</name>
    <dbReference type="NCBI Taxonomy" id="1389203"/>
    <lineage>
        <taxon>Eukaryota</taxon>
        <taxon>Fungi</taxon>
        <taxon>Dikarya</taxon>
        <taxon>Basidiomycota</taxon>
        <taxon>Pucciniomycotina</taxon>
        <taxon>Pucciniomycetes</taxon>
        <taxon>Pucciniales</taxon>
        <taxon>Sphaerophragmiaceae</taxon>
        <taxon>Austropuccinia</taxon>
    </lineage>
</organism>
<dbReference type="Proteomes" id="UP000765509">
    <property type="component" value="Unassembled WGS sequence"/>
</dbReference>
<dbReference type="InterPro" id="IPR056924">
    <property type="entry name" value="SH3_Tf2-1"/>
</dbReference>
<evidence type="ECO:0000313" key="4">
    <source>
        <dbReference type="Proteomes" id="UP000765509"/>
    </source>
</evidence>
<dbReference type="AlphaFoldDB" id="A0A9Q3IXQ9"/>
<proteinExistence type="predicted"/>
<dbReference type="OrthoDB" id="2288803at2759"/>
<dbReference type="InterPro" id="IPR036397">
    <property type="entry name" value="RNaseH_sf"/>
</dbReference>
<dbReference type="Pfam" id="PF24626">
    <property type="entry name" value="SH3_Tf2-1"/>
    <property type="match status" value="1"/>
</dbReference>
<evidence type="ECO:0000313" key="3">
    <source>
        <dbReference type="EMBL" id="MBW0552293.1"/>
    </source>
</evidence>
<dbReference type="EMBL" id="AVOT02058398">
    <property type="protein sequence ID" value="MBW0552293.1"/>
    <property type="molecule type" value="Genomic_DNA"/>
</dbReference>
<accession>A0A9Q3IXQ9</accession>
<keyword evidence="4" id="KW-1185">Reference proteome</keyword>
<dbReference type="PANTHER" id="PTHR37984">
    <property type="entry name" value="PROTEIN CBG26694"/>
    <property type="match status" value="1"/>
</dbReference>
<keyword evidence="1" id="KW-0694">RNA-binding</keyword>
<dbReference type="GO" id="GO:0015074">
    <property type="term" value="P:DNA integration"/>
    <property type="evidence" value="ECO:0007669"/>
    <property type="project" value="InterPro"/>
</dbReference>
<protein>
    <recommendedName>
        <fullName evidence="2">Integrase catalytic domain-containing protein</fullName>
    </recommendedName>
</protein>
<dbReference type="SUPFAM" id="SSF53098">
    <property type="entry name" value="Ribonuclease H-like"/>
    <property type="match status" value="1"/>
</dbReference>
<comment type="caution">
    <text evidence="3">The sequence shown here is derived from an EMBL/GenBank/DDBJ whole genome shotgun (WGS) entry which is preliminary data.</text>
</comment>
<sequence>MLRWQIAIQEYRGNMTIVHKAGNIHKNAGGLSRWALPNTPDNPAYVPISAEPQIPIEGINITDVGTEFFEEVRESYKQDKNCHILTALLDKDLKNASLANSLDDIWKTSYDNGRFHLFDGISYHSCDRCQKSNEATGRRFGLMIHIQEPSTPWEVAHMDWVTALPPGDDKIYNACLVIFDIYSKTPIFLPCHKDETAIYTALLIWSRVISHTGLFENIISYRDPKFTSALWTNLHKLLGKKLSFSTAYHPQTDGLSERMIQTLEDMIRNFCAYGLEFKYYDGFTHDWCTLIPALELAYKPSIHASTGKTPAMLEKGWNPMLPVNTLKKDLVYIHPTSSRFKLLLDKVRHHAKQSMNDAFDYAKHKCNKSHKNQEFKVGDLVLVSTLNFNNSKGPKKLNDSFAGPFIIKALHGKNAVQVELSVELEYKYPAFHISLVKHYTSSDK</sequence>
<gene>
    <name evidence="3" type="ORF">O181_092008</name>
</gene>
<dbReference type="PROSITE" id="PS50994">
    <property type="entry name" value="INTEGRASE"/>
    <property type="match status" value="1"/>
</dbReference>
<evidence type="ECO:0000259" key="2">
    <source>
        <dbReference type="PROSITE" id="PS50994"/>
    </source>
</evidence>